<name>A0AAN7ARE8_9PEZI</name>
<keyword evidence="1" id="KW-0732">Signal</keyword>
<feature type="chain" id="PRO_5042930245" description="Secreted protein" evidence="1">
    <location>
        <begin position="22"/>
        <end position="90"/>
    </location>
</feature>
<organism evidence="2 3">
    <name type="scientific">Triangularia verruculosa</name>
    <dbReference type="NCBI Taxonomy" id="2587418"/>
    <lineage>
        <taxon>Eukaryota</taxon>
        <taxon>Fungi</taxon>
        <taxon>Dikarya</taxon>
        <taxon>Ascomycota</taxon>
        <taxon>Pezizomycotina</taxon>
        <taxon>Sordariomycetes</taxon>
        <taxon>Sordariomycetidae</taxon>
        <taxon>Sordariales</taxon>
        <taxon>Podosporaceae</taxon>
        <taxon>Triangularia</taxon>
    </lineage>
</organism>
<dbReference type="Proteomes" id="UP001303160">
    <property type="component" value="Unassembled WGS sequence"/>
</dbReference>
<gene>
    <name evidence="2" type="ORF">QBC40DRAFT_289948</name>
</gene>
<protein>
    <recommendedName>
        <fullName evidence="4">Secreted protein</fullName>
    </recommendedName>
</protein>
<reference evidence="2" key="1">
    <citation type="journal article" date="2023" name="Mol. Phylogenet. Evol.">
        <title>Genome-scale phylogeny and comparative genomics of the fungal order Sordariales.</title>
        <authorList>
            <person name="Hensen N."/>
            <person name="Bonometti L."/>
            <person name="Westerberg I."/>
            <person name="Brannstrom I.O."/>
            <person name="Guillou S."/>
            <person name="Cros-Aarteil S."/>
            <person name="Calhoun S."/>
            <person name="Haridas S."/>
            <person name="Kuo A."/>
            <person name="Mondo S."/>
            <person name="Pangilinan J."/>
            <person name="Riley R."/>
            <person name="LaButti K."/>
            <person name="Andreopoulos B."/>
            <person name="Lipzen A."/>
            <person name="Chen C."/>
            <person name="Yan M."/>
            <person name="Daum C."/>
            <person name="Ng V."/>
            <person name="Clum A."/>
            <person name="Steindorff A."/>
            <person name="Ohm R.A."/>
            <person name="Martin F."/>
            <person name="Silar P."/>
            <person name="Natvig D.O."/>
            <person name="Lalanne C."/>
            <person name="Gautier V."/>
            <person name="Ament-Velasquez S.L."/>
            <person name="Kruys A."/>
            <person name="Hutchinson M.I."/>
            <person name="Powell A.J."/>
            <person name="Barry K."/>
            <person name="Miller A.N."/>
            <person name="Grigoriev I.V."/>
            <person name="Debuchy R."/>
            <person name="Gladieux P."/>
            <person name="Hiltunen Thoren M."/>
            <person name="Johannesson H."/>
        </authorList>
    </citation>
    <scope>NUCLEOTIDE SEQUENCE</scope>
    <source>
        <strain evidence="2">CBS 315.58</strain>
    </source>
</reference>
<dbReference type="EMBL" id="MU864034">
    <property type="protein sequence ID" value="KAK4194905.1"/>
    <property type="molecule type" value="Genomic_DNA"/>
</dbReference>
<evidence type="ECO:0000256" key="1">
    <source>
        <dbReference type="SAM" id="SignalP"/>
    </source>
</evidence>
<reference evidence="2" key="2">
    <citation type="submission" date="2023-05" db="EMBL/GenBank/DDBJ databases">
        <authorList>
            <consortium name="Lawrence Berkeley National Laboratory"/>
            <person name="Steindorff A."/>
            <person name="Hensen N."/>
            <person name="Bonometti L."/>
            <person name="Westerberg I."/>
            <person name="Brannstrom I.O."/>
            <person name="Guillou S."/>
            <person name="Cros-Aarteil S."/>
            <person name="Calhoun S."/>
            <person name="Haridas S."/>
            <person name="Kuo A."/>
            <person name="Mondo S."/>
            <person name="Pangilinan J."/>
            <person name="Riley R."/>
            <person name="Labutti K."/>
            <person name="Andreopoulos B."/>
            <person name="Lipzen A."/>
            <person name="Chen C."/>
            <person name="Yanf M."/>
            <person name="Daum C."/>
            <person name="Ng V."/>
            <person name="Clum A."/>
            <person name="Ohm R."/>
            <person name="Martin F."/>
            <person name="Silar P."/>
            <person name="Natvig D."/>
            <person name="Lalanne C."/>
            <person name="Gautier V."/>
            <person name="Ament-Velasquez S.L."/>
            <person name="Kruys A."/>
            <person name="Hutchinson M.I."/>
            <person name="Powell A.J."/>
            <person name="Barry K."/>
            <person name="Miller A.N."/>
            <person name="Grigoriev I.V."/>
            <person name="Debuchy R."/>
            <person name="Gladieux P."/>
            <person name="Thoren M.H."/>
            <person name="Johannesson H."/>
        </authorList>
    </citation>
    <scope>NUCLEOTIDE SEQUENCE</scope>
    <source>
        <strain evidence="2">CBS 315.58</strain>
    </source>
</reference>
<comment type="caution">
    <text evidence="2">The sequence shown here is derived from an EMBL/GenBank/DDBJ whole genome shotgun (WGS) entry which is preliminary data.</text>
</comment>
<accession>A0AAN7ARE8</accession>
<keyword evidence="3" id="KW-1185">Reference proteome</keyword>
<evidence type="ECO:0000313" key="3">
    <source>
        <dbReference type="Proteomes" id="UP001303160"/>
    </source>
</evidence>
<evidence type="ECO:0000313" key="2">
    <source>
        <dbReference type="EMBL" id="KAK4194905.1"/>
    </source>
</evidence>
<proteinExistence type="predicted"/>
<feature type="signal peptide" evidence="1">
    <location>
        <begin position="1"/>
        <end position="21"/>
    </location>
</feature>
<evidence type="ECO:0008006" key="4">
    <source>
        <dbReference type="Google" id="ProtNLM"/>
    </source>
</evidence>
<sequence length="90" mass="10230">MHTSRWCCCFVSSMLLKLRLAPNCGQAFPAIHQPGALDSPETLGIKAFEMRRRWSEPPRGSGCLHLTPITPSLEAHSRWVPAWSKRDCRR</sequence>
<dbReference type="AlphaFoldDB" id="A0AAN7ARE8"/>